<dbReference type="InterPro" id="IPR014284">
    <property type="entry name" value="RNA_pol_sigma-70_dom"/>
</dbReference>
<feature type="domain" description="RNA polymerase sigma-70 region 2" evidence="6">
    <location>
        <begin position="26"/>
        <end position="95"/>
    </location>
</feature>
<accession>A0ABV4K816</accession>
<dbReference type="Pfam" id="PF08281">
    <property type="entry name" value="Sigma70_r4_2"/>
    <property type="match status" value="1"/>
</dbReference>
<dbReference type="InterPro" id="IPR039425">
    <property type="entry name" value="RNA_pol_sigma-70-like"/>
</dbReference>
<dbReference type="Gene3D" id="1.10.10.10">
    <property type="entry name" value="Winged helix-like DNA-binding domain superfamily/Winged helix DNA-binding domain"/>
    <property type="match status" value="1"/>
</dbReference>
<keyword evidence="4" id="KW-0238">DNA-binding</keyword>
<comment type="similarity">
    <text evidence="1">Belongs to the sigma-70 factor family. ECF subfamily.</text>
</comment>
<dbReference type="InterPro" id="IPR007627">
    <property type="entry name" value="RNA_pol_sigma70_r2"/>
</dbReference>
<dbReference type="Pfam" id="PF04542">
    <property type="entry name" value="Sigma70_r2"/>
    <property type="match status" value="1"/>
</dbReference>
<evidence type="ECO:0000259" key="6">
    <source>
        <dbReference type="Pfam" id="PF04542"/>
    </source>
</evidence>
<dbReference type="Gene3D" id="1.10.1740.10">
    <property type="match status" value="1"/>
</dbReference>
<dbReference type="InterPro" id="IPR013325">
    <property type="entry name" value="RNA_pol_sigma_r2"/>
</dbReference>
<dbReference type="PANTHER" id="PTHR43133">
    <property type="entry name" value="RNA POLYMERASE ECF-TYPE SIGMA FACTO"/>
    <property type="match status" value="1"/>
</dbReference>
<evidence type="ECO:0000313" key="8">
    <source>
        <dbReference type="EMBL" id="MEZ7513787.1"/>
    </source>
</evidence>
<evidence type="ECO:0000256" key="1">
    <source>
        <dbReference type="ARBA" id="ARBA00010641"/>
    </source>
</evidence>
<organism evidence="8 9">
    <name type="scientific">Flavobacterium frigidarium</name>
    <dbReference type="NCBI Taxonomy" id="99286"/>
    <lineage>
        <taxon>Bacteria</taxon>
        <taxon>Pseudomonadati</taxon>
        <taxon>Bacteroidota</taxon>
        <taxon>Flavobacteriia</taxon>
        <taxon>Flavobacteriales</taxon>
        <taxon>Flavobacteriaceae</taxon>
        <taxon>Flavobacterium</taxon>
    </lineage>
</organism>
<keyword evidence="2" id="KW-0805">Transcription regulation</keyword>
<keyword evidence="9" id="KW-1185">Reference proteome</keyword>
<dbReference type="SUPFAM" id="SSF88946">
    <property type="entry name" value="Sigma2 domain of RNA polymerase sigma factors"/>
    <property type="match status" value="1"/>
</dbReference>
<dbReference type="EMBL" id="JASMRN010000001">
    <property type="protein sequence ID" value="MEZ7513787.1"/>
    <property type="molecule type" value="Genomic_DNA"/>
</dbReference>
<comment type="caution">
    <text evidence="8">The sequence shown here is derived from an EMBL/GenBank/DDBJ whole genome shotgun (WGS) entry which is preliminary data.</text>
</comment>
<dbReference type="NCBIfam" id="TIGR02937">
    <property type="entry name" value="sigma70-ECF"/>
    <property type="match status" value="1"/>
</dbReference>
<dbReference type="Proteomes" id="UP001568894">
    <property type="component" value="Unassembled WGS sequence"/>
</dbReference>
<evidence type="ECO:0000256" key="5">
    <source>
        <dbReference type="ARBA" id="ARBA00023163"/>
    </source>
</evidence>
<dbReference type="InterPro" id="IPR036388">
    <property type="entry name" value="WH-like_DNA-bd_sf"/>
</dbReference>
<protein>
    <submittedName>
        <fullName evidence="8">Sigma-70 family RNA polymerase sigma factor</fullName>
    </submittedName>
</protein>
<gene>
    <name evidence="8" type="ORF">QO192_00680</name>
</gene>
<dbReference type="CDD" id="cd06171">
    <property type="entry name" value="Sigma70_r4"/>
    <property type="match status" value="1"/>
</dbReference>
<dbReference type="PANTHER" id="PTHR43133:SF8">
    <property type="entry name" value="RNA POLYMERASE SIGMA FACTOR HI_1459-RELATED"/>
    <property type="match status" value="1"/>
</dbReference>
<evidence type="ECO:0000259" key="7">
    <source>
        <dbReference type="Pfam" id="PF08281"/>
    </source>
</evidence>
<evidence type="ECO:0000256" key="4">
    <source>
        <dbReference type="ARBA" id="ARBA00023125"/>
    </source>
</evidence>
<dbReference type="InterPro" id="IPR013324">
    <property type="entry name" value="RNA_pol_sigma_r3/r4-like"/>
</dbReference>
<dbReference type="InterPro" id="IPR013249">
    <property type="entry name" value="RNA_pol_sigma70_r4_t2"/>
</dbReference>
<keyword evidence="3" id="KW-0731">Sigma factor</keyword>
<proteinExistence type="inferred from homology"/>
<evidence type="ECO:0000256" key="3">
    <source>
        <dbReference type="ARBA" id="ARBA00023082"/>
    </source>
</evidence>
<evidence type="ECO:0000313" key="9">
    <source>
        <dbReference type="Proteomes" id="UP001568894"/>
    </source>
</evidence>
<name>A0ABV4K816_9FLAO</name>
<reference evidence="8 9" key="1">
    <citation type="submission" date="2023-05" db="EMBL/GenBank/DDBJ databases">
        <title>Adaptations of aquatic viruses from atmosphere-close ecosystems of the Central Arctic Ocean.</title>
        <authorList>
            <person name="Rahlff J."/>
            <person name="Holmfeldt K."/>
        </authorList>
    </citation>
    <scope>NUCLEOTIDE SEQUENCE [LARGE SCALE GENOMIC DNA]</scope>
    <source>
        <strain evidence="8 9">Arc14</strain>
    </source>
</reference>
<dbReference type="SUPFAM" id="SSF88659">
    <property type="entry name" value="Sigma3 and sigma4 domains of RNA polymerase sigma factors"/>
    <property type="match status" value="1"/>
</dbReference>
<feature type="domain" description="RNA polymerase sigma factor 70 region 4 type 2" evidence="7">
    <location>
        <begin position="130"/>
        <end position="169"/>
    </location>
</feature>
<evidence type="ECO:0000256" key="2">
    <source>
        <dbReference type="ARBA" id="ARBA00023015"/>
    </source>
</evidence>
<dbReference type="RefSeq" id="WP_371567218.1">
    <property type="nucleotide sequence ID" value="NZ_JASMRN010000001.1"/>
</dbReference>
<sequence>MATLELPDGLLVQNYIAGNENSLAILIKRHESRIYGFIYSKVSDRDISNDIFQDTFIKVIKTLKSNAYNEEGKFLPWVMRIAHNLIIDHFRRNKKMPLYRETEEFSIFSIMSDDSLTIENKMIAEQVEVDVRRLLEELPVDQKEVLVMRMYQDMSFKEISEVTGVSINTSLGRMRYALMNLRKVIDKHQIVLTN</sequence>
<keyword evidence="5" id="KW-0804">Transcription</keyword>